<evidence type="ECO:0000313" key="2">
    <source>
        <dbReference type="Proteomes" id="UP000799755"/>
    </source>
</evidence>
<organism evidence="1 2">
    <name type="scientific">Lindgomyces ingoldianus</name>
    <dbReference type="NCBI Taxonomy" id="673940"/>
    <lineage>
        <taxon>Eukaryota</taxon>
        <taxon>Fungi</taxon>
        <taxon>Dikarya</taxon>
        <taxon>Ascomycota</taxon>
        <taxon>Pezizomycotina</taxon>
        <taxon>Dothideomycetes</taxon>
        <taxon>Pleosporomycetidae</taxon>
        <taxon>Pleosporales</taxon>
        <taxon>Lindgomycetaceae</taxon>
        <taxon>Lindgomyces</taxon>
    </lineage>
</organism>
<proteinExistence type="predicted"/>
<comment type="caution">
    <text evidence="1">The sequence shown here is derived from an EMBL/GenBank/DDBJ whole genome shotgun (WGS) entry which is preliminary data.</text>
</comment>
<evidence type="ECO:0000313" key="1">
    <source>
        <dbReference type="EMBL" id="KAF2468898.1"/>
    </source>
</evidence>
<reference evidence="1" key="1">
    <citation type="journal article" date="2020" name="Stud. Mycol.">
        <title>101 Dothideomycetes genomes: a test case for predicting lifestyles and emergence of pathogens.</title>
        <authorList>
            <person name="Haridas S."/>
            <person name="Albert R."/>
            <person name="Binder M."/>
            <person name="Bloem J."/>
            <person name="Labutti K."/>
            <person name="Salamov A."/>
            <person name="Andreopoulos B."/>
            <person name="Baker S."/>
            <person name="Barry K."/>
            <person name="Bills G."/>
            <person name="Bluhm B."/>
            <person name="Cannon C."/>
            <person name="Castanera R."/>
            <person name="Culley D."/>
            <person name="Daum C."/>
            <person name="Ezra D."/>
            <person name="Gonzalez J."/>
            <person name="Henrissat B."/>
            <person name="Kuo A."/>
            <person name="Liang C."/>
            <person name="Lipzen A."/>
            <person name="Lutzoni F."/>
            <person name="Magnuson J."/>
            <person name="Mondo S."/>
            <person name="Nolan M."/>
            <person name="Ohm R."/>
            <person name="Pangilinan J."/>
            <person name="Park H.-J."/>
            <person name="Ramirez L."/>
            <person name="Alfaro M."/>
            <person name="Sun H."/>
            <person name="Tritt A."/>
            <person name="Yoshinaga Y."/>
            <person name="Zwiers L.-H."/>
            <person name="Turgeon B."/>
            <person name="Goodwin S."/>
            <person name="Spatafora J."/>
            <person name="Crous P."/>
            <person name="Grigoriev I."/>
        </authorList>
    </citation>
    <scope>NUCLEOTIDE SEQUENCE</scope>
    <source>
        <strain evidence="1">ATCC 200398</strain>
    </source>
</reference>
<accession>A0ACB6QPI0</accession>
<dbReference type="Proteomes" id="UP000799755">
    <property type="component" value="Unassembled WGS sequence"/>
</dbReference>
<keyword evidence="2" id="KW-1185">Reference proteome</keyword>
<protein>
    <submittedName>
        <fullName evidence="1">Uncharacterized protein</fullName>
    </submittedName>
</protein>
<dbReference type="EMBL" id="MU003514">
    <property type="protein sequence ID" value="KAF2468898.1"/>
    <property type="molecule type" value="Genomic_DNA"/>
</dbReference>
<gene>
    <name evidence="1" type="ORF">BDR25DRAFT_394676</name>
</gene>
<name>A0ACB6QPI0_9PLEO</name>
<sequence>MNFIYIFLASAACKYASIFSTFQRRELSSIVLLLPIFVFLEWFLGKGHIDNPAVYIIGLRRNWAYKTKKGQSLEATERKPNFHKQNGMKESLEAALDVGTGCRTIYEAQKDVT</sequence>